<dbReference type="GO" id="GO:0004048">
    <property type="term" value="F:anthranilate phosphoribosyltransferase activity"/>
    <property type="evidence" value="ECO:0007669"/>
    <property type="project" value="InterPro"/>
</dbReference>
<dbReference type="AlphaFoldDB" id="A0A5R8Y593"/>
<sequence length="321" mass="37293">MNFFKYIKAVGTGPKSNRDLTKEEIIEAIDGILQNKCESEQAAAFLMLLRVKLESDEELAGCLEACEKYIKKDDIPQSVELGYSFDGKTDQPYLFPLFSSVLNDFFKQHKEIEPFKLVISGDKLQPAKSGLFVKELAQAIELDDNIIAFYDRKEYFEELSNLTQLRKKLYMRTIFNTVEKLLNPANSKYAITSAFHRPYVEKYIKLFGHNYENLLILKGSEGSTEVFSNSKYWIKEGEEIVEKPIKLADFDINYTEKYENITLEENLKILENPSAELMKLVKLNVAIILFTAKRVESIEKAYEMLNKKDCCIVRFWKWLLK</sequence>
<dbReference type="EMBL" id="VANU01000001">
    <property type="protein sequence ID" value="TLP41148.1"/>
    <property type="molecule type" value="Genomic_DNA"/>
</dbReference>
<protein>
    <submittedName>
        <fullName evidence="5">Glycosyl transferase</fullName>
    </submittedName>
</protein>
<dbReference type="OrthoDB" id="9926at2"/>
<dbReference type="PANTHER" id="PTHR43285:SF2">
    <property type="entry name" value="ANTHRANILATE PHOSPHORIBOSYLTRANSFERASE"/>
    <property type="match status" value="1"/>
</dbReference>
<dbReference type="RefSeq" id="WP_138151550.1">
    <property type="nucleotide sequence ID" value="NZ_VANU01000001.1"/>
</dbReference>
<dbReference type="SUPFAM" id="SSF47648">
    <property type="entry name" value="Nucleoside phosphorylase/phosphoribosyltransferase N-terminal domain"/>
    <property type="match status" value="1"/>
</dbReference>
<dbReference type="Gene3D" id="1.20.970.10">
    <property type="entry name" value="Transferase, Pyrimidine Nucleoside Phosphorylase, Chain C"/>
    <property type="match status" value="1"/>
</dbReference>
<reference evidence="5 6" key="1">
    <citation type="submission" date="2019-05" db="EMBL/GenBank/DDBJ databases">
        <title>Arcobacter sp. nov., isolated from sea sediment.</title>
        <authorList>
            <person name="Kim W."/>
        </authorList>
    </citation>
    <scope>NUCLEOTIDE SEQUENCE [LARGE SCALE GENOMIC DNA]</scope>
    <source>
        <strain evidence="5 6">CAU 1517</strain>
    </source>
</reference>
<dbReference type="InterPro" id="IPR000312">
    <property type="entry name" value="Glycosyl_Trfase_fam3"/>
</dbReference>
<keyword evidence="1" id="KW-0328">Glycosyltransferase</keyword>
<dbReference type="InterPro" id="IPR035902">
    <property type="entry name" value="Nuc_phospho_transferase"/>
</dbReference>
<name>A0A5R8Y593_9BACT</name>
<feature type="domain" description="Glycosyl transferase family 3 N-terminal" evidence="4">
    <location>
        <begin position="6"/>
        <end position="65"/>
    </location>
</feature>
<organism evidence="5 6">
    <name type="scientific">Arcobacter arenosus</name>
    <dbReference type="NCBI Taxonomy" id="2576037"/>
    <lineage>
        <taxon>Bacteria</taxon>
        <taxon>Pseudomonadati</taxon>
        <taxon>Campylobacterota</taxon>
        <taxon>Epsilonproteobacteria</taxon>
        <taxon>Campylobacterales</taxon>
        <taxon>Arcobacteraceae</taxon>
        <taxon>Arcobacter</taxon>
    </lineage>
</organism>
<dbReference type="SUPFAM" id="SSF52418">
    <property type="entry name" value="Nucleoside phosphorylase/phosphoribosyltransferase catalytic domain"/>
    <property type="match status" value="1"/>
</dbReference>
<dbReference type="Pfam" id="PF00591">
    <property type="entry name" value="Glycos_transf_3"/>
    <property type="match status" value="1"/>
</dbReference>
<evidence type="ECO:0000256" key="1">
    <source>
        <dbReference type="ARBA" id="ARBA00022676"/>
    </source>
</evidence>
<evidence type="ECO:0000313" key="5">
    <source>
        <dbReference type="EMBL" id="TLP41148.1"/>
    </source>
</evidence>
<keyword evidence="2 5" id="KW-0808">Transferase</keyword>
<accession>A0A5R8Y593</accession>
<feature type="domain" description="Glycosyl transferase family 3" evidence="3">
    <location>
        <begin position="122"/>
        <end position="305"/>
    </location>
</feature>
<dbReference type="InterPro" id="IPR036320">
    <property type="entry name" value="Glycosyl_Trfase_fam3_N_dom_sf"/>
</dbReference>
<dbReference type="InterPro" id="IPR005940">
    <property type="entry name" value="Anthranilate_Pribosyl_Tfrase"/>
</dbReference>
<dbReference type="Pfam" id="PF02885">
    <property type="entry name" value="Glycos_trans_3N"/>
    <property type="match status" value="1"/>
</dbReference>
<dbReference type="GO" id="GO:0005829">
    <property type="term" value="C:cytosol"/>
    <property type="evidence" value="ECO:0007669"/>
    <property type="project" value="TreeGrafter"/>
</dbReference>
<dbReference type="InterPro" id="IPR017459">
    <property type="entry name" value="Glycosyl_Trfase_fam3_N_dom"/>
</dbReference>
<gene>
    <name evidence="5" type="ORF">FDK22_03755</name>
</gene>
<evidence type="ECO:0000259" key="3">
    <source>
        <dbReference type="Pfam" id="PF00591"/>
    </source>
</evidence>
<dbReference type="Proteomes" id="UP000308901">
    <property type="component" value="Unassembled WGS sequence"/>
</dbReference>
<dbReference type="PANTHER" id="PTHR43285">
    <property type="entry name" value="ANTHRANILATE PHOSPHORIBOSYLTRANSFERASE"/>
    <property type="match status" value="1"/>
</dbReference>
<dbReference type="Gene3D" id="3.40.1030.10">
    <property type="entry name" value="Nucleoside phosphorylase/phosphoribosyltransferase catalytic domain"/>
    <property type="match status" value="1"/>
</dbReference>
<evidence type="ECO:0000259" key="4">
    <source>
        <dbReference type="Pfam" id="PF02885"/>
    </source>
</evidence>
<keyword evidence="6" id="KW-1185">Reference proteome</keyword>
<evidence type="ECO:0000313" key="6">
    <source>
        <dbReference type="Proteomes" id="UP000308901"/>
    </source>
</evidence>
<dbReference type="GO" id="GO:0000162">
    <property type="term" value="P:L-tryptophan biosynthetic process"/>
    <property type="evidence" value="ECO:0007669"/>
    <property type="project" value="InterPro"/>
</dbReference>
<evidence type="ECO:0000256" key="2">
    <source>
        <dbReference type="ARBA" id="ARBA00022679"/>
    </source>
</evidence>
<proteinExistence type="predicted"/>
<comment type="caution">
    <text evidence="5">The sequence shown here is derived from an EMBL/GenBank/DDBJ whole genome shotgun (WGS) entry which is preliminary data.</text>
</comment>